<reference evidence="1 2" key="1">
    <citation type="journal article" date="2008" name="Proc. Natl. Acad. Sci. U.S.A.">
        <title>Niche adaptation and genome expansion in the chlorophyll d-producing cyanobacterium Acaryochloris marina.</title>
        <authorList>
            <person name="Swingley W.D."/>
            <person name="Chen M."/>
            <person name="Cheung P.C."/>
            <person name="Conrad A.L."/>
            <person name="Dejesa L.C."/>
            <person name="Hao J."/>
            <person name="Honchak B.M."/>
            <person name="Karbach L.E."/>
            <person name="Kurdoglu A."/>
            <person name="Lahiri S."/>
            <person name="Mastrian S.D."/>
            <person name="Miyashita H."/>
            <person name="Page L."/>
            <person name="Ramakrishna P."/>
            <person name="Satoh S."/>
            <person name="Sattley W.M."/>
            <person name="Shimada Y."/>
            <person name="Taylor H.L."/>
            <person name="Tomo T."/>
            <person name="Tsuchiya T."/>
            <person name="Wang Z.T."/>
            <person name="Raymond J."/>
            <person name="Mimuro M."/>
            <person name="Blankenship R.E."/>
            <person name="Touchman J.W."/>
        </authorList>
    </citation>
    <scope>NUCLEOTIDE SEQUENCE [LARGE SCALE GENOMIC DNA]</scope>
    <source>
        <strain evidence="2">MBIC 11017</strain>
    </source>
</reference>
<dbReference type="InterPro" id="IPR041881">
    <property type="entry name" value="PqqD_sf"/>
</dbReference>
<dbReference type="InterPro" id="IPR008792">
    <property type="entry name" value="PQQD"/>
</dbReference>
<dbReference type="NCBIfam" id="NF033536">
    <property type="entry name" value="lasso_PqqD_Bac"/>
    <property type="match status" value="1"/>
</dbReference>
<dbReference type="Gene3D" id="1.10.10.1150">
    <property type="entry name" value="Coenzyme PQQ synthesis protein D (PqqD)"/>
    <property type="match status" value="1"/>
</dbReference>
<dbReference type="Proteomes" id="UP000000268">
    <property type="component" value="Chromosome"/>
</dbReference>
<dbReference type="OrthoDB" id="1495225at2"/>
<evidence type="ECO:0008006" key="3">
    <source>
        <dbReference type="Google" id="ProtNLM"/>
    </source>
</evidence>
<organism evidence="1 2">
    <name type="scientific">Acaryochloris marina (strain MBIC 11017)</name>
    <dbReference type="NCBI Taxonomy" id="329726"/>
    <lineage>
        <taxon>Bacteria</taxon>
        <taxon>Bacillati</taxon>
        <taxon>Cyanobacteriota</taxon>
        <taxon>Cyanophyceae</taxon>
        <taxon>Acaryochloridales</taxon>
        <taxon>Acaryochloridaceae</taxon>
        <taxon>Acaryochloris</taxon>
    </lineage>
</organism>
<dbReference type="eggNOG" id="ENOG5033BC0">
    <property type="taxonomic scope" value="Bacteria"/>
</dbReference>
<evidence type="ECO:0000313" key="2">
    <source>
        <dbReference type="Proteomes" id="UP000000268"/>
    </source>
</evidence>
<protein>
    <recommendedName>
        <fullName evidence="3">Coenzyme PQQ synthesis protein D (PqqD)</fullName>
    </recommendedName>
</protein>
<evidence type="ECO:0000313" key="1">
    <source>
        <dbReference type="EMBL" id="ABW26939.1"/>
    </source>
</evidence>
<name>B0CEH3_ACAM1</name>
<dbReference type="RefSeq" id="WP_012162441.1">
    <property type="nucleotide sequence ID" value="NC_009925.1"/>
</dbReference>
<dbReference type="AlphaFoldDB" id="B0CEH3"/>
<accession>B0CEH3</accession>
<gene>
    <name evidence="1" type="ordered locus">AM1_1921</name>
</gene>
<dbReference type="STRING" id="329726.AM1_1921"/>
<dbReference type="KEGG" id="amr:AM1_1921"/>
<dbReference type="Pfam" id="PF05402">
    <property type="entry name" value="PqqD"/>
    <property type="match status" value="1"/>
</dbReference>
<sequence length="101" mass="11119">MSLTTTISTNTTVVATPEQVSSDLAGESVILNLKTGMYFGLNEVGASIWNLLQQPRSVKDICDQILDQYEVESDQCEQDVLRLLNELVESDLIEIKDVATA</sequence>
<dbReference type="EMBL" id="CP000828">
    <property type="protein sequence ID" value="ABW26939.1"/>
    <property type="molecule type" value="Genomic_DNA"/>
</dbReference>
<proteinExistence type="predicted"/>
<keyword evidence="2" id="KW-1185">Reference proteome</keyword>
<dbReference type="HOGENOM" id="CLU_159325_2_4_3"/>